<dbReference type="SUPFAM" id="SSF53474">
    <property type="entry name" value="alpha/beta-Hydrolases"/>
    <property type="match status" value="1"/>
</dbReference>
<dbReference type="Proteomes" id="UP000461754">
    <property type="component" value="Unassembled WGS sequence"/>
</dbReference>
<evidence type="ECO:0000313" key="1">
    <source>
        <dbReference type="EMBL" id="MSS20095.1"/>
    </source>
</evidence>
<comment type="caution">
    <text evidence="1">The sequence shown here is derived from an EMBL/GenBank/DDBJ whole genome shotgun (WGS) entry which is preliminary data.</text>
</comment>
<dbReference type="RefSeq" id="WP_154576479.1">
    <property type="nucleotide sequence ID" value="NZ_VUMO01000008.1"/>
</dbReference>
<keyword evidence="2" id="KW-1185">Reference proteome</keyword>
<dbReference type="AlphaFoldDB" id="A0A7X2TAH4"/>
<proteinExistence type="predicted"/>
<dbReference type="InterPro" id="IPR029058">
    <property type="entry name" value="AB_hydrolase_fold"/>
</dbReference>
<accession>A0A7X2TAH4</accession>
<gene>
    <name evidence="1" type="ORF">FYJ52_06755</name>
</gene>
<dbReference type="Gene3D" id="3.40.50.1820">
    <property type="entry name" value="alpha/beta hydrolase"/>
    <property type="match status" value="1"/>
</dbReference>
<organism evidence="1 2">
    <name type="scientific">Pseudoramibacter porci</name>
    <dbReference type="NCBI Taxonomy" id="2606631"/>
    <lineage>
        <taxon>Bacteria</taxon>
        <taxon>Bacillati</taxon>
        <taxon>Bacillota</taxon>
        <taxon>Clostridia</taxon>
        <taxon>Eubacteriales</taxon>
        <taxon>Eubacteriaceae</taxon>
        <taxon>Pseudoramibacter</taxon>
    </lineage>
</organism>
<protein>
    <submittedName>
        <fullName evidence="1">Esterase</fullName>
    </submittedName>
</protein>
<evidence type="ECO:0000313" key="2">
    <source>
        <dbReference type="Proteomes" id="UP000461754"/>
    </source>
</evidence>
<reference evidence="1 2" key="1">
    <citation type="submission" date="2019-08" db="EMBL/GenBank/DDBJ databases">
        <title>In-depth cultivation of the pig gut microbiome towards novel bacterial diversity and tailored functional studies.</title>
        <authorList>
            <person name="Wylensek D."/>
            <person name="Hitch T.C.A."/>
            <person name="Clavel T."/>
        </authorList>
    </citation>
    <scope>NUCLEOTIDE SEQUENCE [LARGE SCALE GENOMIC DNA]</scope>
    <source>
        <strain evidence="1 2">RF-744-FAT-4</strain>
    </source>
</reference>
<sequence>MEVLEYGDRDAAVVLLQMVDDHDLETIENEVALIEEQTGTPFRLIACKVQDWNADLSPWAAPAVFGNQPFGGGAQETLKAVLALCEDRTKTYYIGGYSLAGLFALWAVYQTDRFQGAAAASPSMWFPGLIDYMKTAAIESRSVYLSLGDKEEKTRNKVMAAVGDRIREAEALLKAQGVHCVLEWNAGNHFKDADRRTAKAFAWVMQQAESIKR</sequence>
<dbReference type="EMBL" id="VUMO01000008">
    <property type="protein sequence ID" value="MSS20095.1"/>
    <property type="molecule type" value="Genomic_DNA"/>
</dbReference>
<name>A0A7X2TAH4_9FIRM</name>